<dbReference type="PANTHER" id="PTHR36438">
    <property type="entry name" value="IRON-SULFUR CLUSTER REPAIR PROTEIN YTFE"/>
    <property type="match status" value="1"/>
</dbReference>
<evidence type="ECO:0000256" key="1">
    <source>
        <dbReference type="ARBA" id="ARBA00004496"/>
    </source>
</evidence>
<evidence type="ECO:0000259" key="5">
    <source>
        <dbReference type="Pfam" id="PF01814"/>
    </source>
</evidence>
<keyword evidence="2" id="KW-0963">Cytoplasm</keyword>
<name>A0A9K3GMX4_9EUKA</name>
<dbReference type="Pfam" id="PF04405">
    <property type="entry name" value="ScdA_N"/>
    <property type="match status" value="1"/>
</dbReference>
<gene>
    <name evidence="6" type="ORF">KIPB_010446</name>
</gene>
<dbReference type="InterPro" id="IPR012312">
    <property type="entry name" value="Hemerythrin-like"/>
</dbReference>
<dbReference type="GO" id="GO:0046872">
    <property type="term" value="F:metal ion binding"/>
    <property type="evidence" value="ECO:0007669"/>
    <property type="project" value="UniProtKB-KW"/>
</dbReference>
<comment type="caution">
    <text evidence="6">The sequence shown here is derived from an EMBL/GenBank/DDBJ whole genome shotgun (WGS) entry which is preliminary data.</text>
</comment>
<dbReference type="Pfam" id="PF01814">
    <property type="entry name" value="Hemerythrin"/>
    <property type="match status" value="1"/>
</dbReference>
<sequence length="161" mass="17471">MADTLVRGVALSDPRARAALEAMGIDTCCGGGRPLKDAAAEAGIPLETVVSAVAKAVSVPLETASETSTERETDWREAPIGDIVQHIQSTHHATTRLLLDRIHERMTKVVRAHGARHGAMLVPLQKEFETLRADLLPHLSKEEDILFPYMLQLSTALETGM</sequence>
<dbReference type="EMBL" id="BDIP01003890">
    <property type="protein sequence ID" value="GIQ88241.1"/>
    <property type="molecule type" value="Genomic_DNA"/>
</dbReference>
<comment type="subcellular location">
    <subcellularLocation>
        <location evidence="1">Cytoplasm</location>
    </subcellularLocation>
</comment>
<dbReference type="GO" id="GO:0005737">
    <property type="term" value="C:cytoplasm"/>
    <property type="evidence" value="ECO:0007669"/>
    <property type="project" value="UniProtKB-SubCell"/>
</dbReference>
<proteinExistence type="predicted"/>
<feature type="domain" description="Hemerythrin-like" evidence="5">
    <location>
        <begin position="88"/>
        <end position="151"/>
    </location>
</feature>
<evidence type="ECO:0000256" key="4">
    <source>
        <dbReference type="ARBA" id="ARBA00023004"/>
    </source>
</evidence>
<keyword evidence="3" id="KW-0479">Metal-binding</keyword>
<dbReference type="AlphaFoldDB" id="A0A9K3GMX4"/>
<organism evidence="6 7">
    <name type="scientific">Kipferlia bialata</name>
    <dbReference type="NCBI Taxonomy" id="797122"/>
    <lineage>
        <taxon>Eukaryota</taxon>
        <taxon>Metamonada</taxon>
        <taxon>Carpediemonas-like organisms</taxon>
        <taxon>Kipferlia</taxon>
    </lineage>
</organism>
<dbReference type="Proteomes" id="UP000265618">
    <property type="component" value="Unassembled WGS sequence"/>
</dbReference>
<evidence type="ECO:0000313" key="6">
    <source>
        <dbReference type="EMBL" id="GIQ88241.1"/>
    </source>
</evidence>
<dbReference type="InterPro" id="IPR019903">
    <property type="entry name" value="RIC_family"/>
</dbReference>
<evidence type="ECO:0000256" key="2">
    <source>
        <dbReference type="ARBA" id="ARBA00022490"/>
    </source>
</evidence>
<reference evidence="6 7" key="1">
    <citation type="journal article" date="2018" name="PLoS ONE">
        <title>The draft genome of Kipferlia bialata reveals reductive genome evolution in fornicate parasites.</title>
        <authorList>
            <person name="Tanifuji G."/>
            <person name="Takabayashi S."/>
            <person name="Kume K."/>
            <person name="Takagi M."/>
            <person name="Nakayama T."/>
            <person name="Kamikawa R."/>
            <person name="Inagaki Y."/>
            <person name="Hashimoto T."/>
        </authorList>
    </citation>
    <scope>NUCLEOTIDE SEQUENCE [LARGE SCALE GENOMIC DNA]</scope>
    <source>
        <strain evidence="6">NY0173</strain>
    </source>
</reference>
<dbReference type="OrthoDB" id="10259070at2759"/>
<keyword evidence="4" id="KW-0408">Iron</keyword>
<accession>A0A9K3GMX4</accession>
<dbReference type="PANTHER" id="PTHR36438:SF1">
    <property type="entry name" value="IRON-SULFUR CLUSTER REPAIR PROTEIN YTFE"/>
    <property type="match status" value="1"/>
</dbReference>
<keyword evidence="7" id="KW-1185">Reference proteome</keyword>
<protein>
    <submittedName>
        <fullName evidence="6">Repair of iron centres family protein</fullName>
    </submittedName>
</protein>
<evidence type="ECO:0000313" key="7">
    <source>
        <dbReference type="Proteomes" id="UP000265618"/>
    </source>
</evidence>
<evidence type="ECO:0000256" key="3">
    <source>
        <dbReference type="ARBA" id="ARBA00022723"/>
    </source>
</evidence>
<dbReference type="Gene3D" id="1.20.120.520">
    <property type="entry name" value="nmb1532 protein domain like"/>
    <property type="match status" value="1"/>
</dbReference>